<dbReference type="EnsemblMetazoa" id="XM_038208105.1">
    <property type="protein sequence ID" value="XP_038064033.1"/>
    <property type="gene ID" value="LOC119734569"/>
</dbReference>
<dbReference type="RefSeq" id="XP_038064033.1">
    <property type="nucleotide sequence ID" value="XM_038208105.1"/>
</dbReference>
<proteinExistence type="predicted"/>
<evidence type="ECO:0000313" key="1">
    <source>
        <dbReference type="EnsemblMetazoa" id="XP_038064033.1"/>
    </source>
</evidence>
<keyword evidence="2" id="KW-1185">Reference proteome</keyword>
<name>A0A914AK87_PATMI</name>
<protein>
    <submittedName>
        <fullName evidence="1">Uncharacterized protein</fullName>
    </submittedName>
</protein>
<evidence type="ECO:0000313" key="2">
    <source>
        <dbReference type="Proteomes" id="UP000887568"/>
    </source>
</evidence>
<dbReference type="OrthoDB" id="10377426at2759"/>
<reference evidence="1" key="1">
    <citation type="submission" date="2022-11" db="UniProtKB">
        <authorList>
            <consortium name="EnsemblMetazoa"/>
        </authorList>
    </citation>
    <scope>IDENTIFICATION</scope>
</reference>
<dbReference type="AlphaFoldDB" id="A0A914AK87"/>
<organism evidence="1 2">
    <name type="scientific">Patiria miniata</name>
    <name type="common">Bat star</name>
    <name type="synonym">Asterina miniata</name>
    <dbReference type="NCBI Taxonomy" id="46514"/>
    <lineage>
        <taxon>Eukaryota</taxon>
        <taxon>Metazoa</taxon>
        <taxon>Echinodermata</taxon>
        <taxon>Eleutherozoa</taxon>
        <taxon>Asterozoa</taxon>
        <taxon>Asteroidea</taxon>
        <taxon>Valvatacea</taxon>
        <taxon>Valvatida</taxon>
        <taxon>Asterinidae</taxon>
        <taxon>Patiria</taxon>
    </lineage>
</organism>
<accession>A0A914AK87</accession>
<dbReference type="GeneID" id="119734569"/>
<sequence>MSSLNESSESIFVEELGDENDEPARAEGWIKVFEEGVIKYSRRGSYNFLNSLRWQLKFCVLDYKTSKLHHFNNELDAGIVQENASGVVLRLNPSRMEYYSRWNHSSMSHLGPNFLKTESSTLPRKLSNRDQLIYSSLSLSLHFLAPPLSSNLPKSISLLSIPIVVATSSPAAQLLFFLLTS</sequence>
<dbReference type="Proteomes" id="UP000887568">
    <property type="component" value="Unplaced"/>
</dbReference>